<gene>
    <name evidence="2" type="ORF">B0T20DRAFT_478642</name>
</gene>
<reference evidence="2" key="2">
    <citation type="submission" date="2023-07" db="EMBL/GenBank/DDBJ databases">
        <authorList>
            <consortium name="Lawrence Berkeley National Laboratory"/>
            <person name="Haridas S."/>
            <person name="Hensen N."/>
            <person name="Bonometti L."/>
            <person name="Westerberg I."/>
            <person name="Brannstrom I.O."/>
            <person name="Guillou S."/>
            <person name="Cros-Aarteil S."/>
            <person name="Calhoun S."/>
            <person name="Kuo A."/>
            <person name="Mondo S."/>
            <person name="Pangilinan J."/>
            <person name="Riley R."/>
            <person name="LaButti K."/>
            <person name="Andreopoulos B."/>
            <person name="Lipzen A."/>
            <person name="Chen C."/>
            <person name="Yanf M."/>
            <person name="Daum C."/>
            <person name="Ng V."/>
            <person name="Clum A."/>
            <person name="Steindorff A."/>
            <person name="Ohm R."/>
            <person name="Martin F."/>
            <person name="Silar P."/>
            <person name="Natvig D."/>
            <person name="Lalanne C."/>
            <person name="Gautier V."/>
            <person name="Ament-velasquez S.L."/>
            <person name="Kruys A."/>
            <person name="Hutchinson M.I."/>
            <person name="Powell A.J."/>
            <person name="Barry K."/>
            <person name="Miller A.N."/>
            <person name="Grigoriev I.V."/>
            <person name="Debuchy R."/>
            <person name="Gladieux P."/>
            <person name="Thoren M.H."/>
            <person name="Johannesson H."/>
        </authorList>
    </citation>
    <scope>NUCLEOTIDE SEQUENCE</scope>
    <source>
        <strain evidence="2">FGSC 1904</strain>
    </source>
</reference>
<feature type="compositionally biased region" description="Low complexity" evidence="1">
    <location>
        <begin position="1"/>
        <end position="13"/>
    </location>
</feature>
<feature type="compositionally biased region" description="Polar residues" evidence="1">
    <location>
        <begin position="14"/>
        <end position="34"/>
    </location>
</feature>
<reference evidence="2" key="1">
    <citation type="journal article" date="2023" name="Mol. Phylogenet. Evol.">
        <title>Genome-scale phylogeny and comparative genomics of the fungal order Sordariales.</title>
        <authorList>
            <person name="Hensen N."/>
            <person name="Bonometti L."/>
            <person name="Westerberg I."/>
            <person name="Brannstrom I.O."/>
            <person name="Guillou S."/>
            <person name="Cros-Aarteil S."/>
            <person name="Calhoun S."/>
            <person name="Haridas S."/>
            <person name="Kuo A."/>
            <person name="Mondo S."/>
            <person name="Pangilinan J."/>
            <person name="Riley R."/>
            <person name="LaButti K."/>
            <person name="Andreopoulos B."/>
            <person name="Lipzen A."/>
            <person name="Chen C."/>
            <person name="Yan M."/>
            <person name="Daum C."/>
            <person name="Ng V."/>
            <person name="Clum A."/>
            <person name="Steindorff A."/>
            <person name="Ohm R.A."/>
            <person name="Martin F."/>
            <person name="Silar P."/>
            <person name="Natvig D.O."/>
            <person name="Lalanne C."/>
            <person name="Gautier V."/>
            <person name="Ament-Velasquez S.L."/>
            <person name="Kruys A."/>
            <person name="Hutchinson M.I."/>
            <person name="Powell A.J."/>
            <person name="Barry K."/>
            <person name="Miller A.N."/>
            <person name="Grigoriev I.V."/>
            <person name="Debuchy R."/>
            <person name="Gladieux P."/>
            <person name="Hiltunen Thoren M."/>
            <person name="Johannesson H."/>
        </authorList>
    </citation>
    <scope>NUCLEOTIDE SEQUENCE</scope>
    <source>
        <strain evidence="2">FGSC 1904</strain>
    </source>
</reference>
<feature type="compositionally biased region" description="Polar residues" evidence="1">
    <location>
        <begin position="43"/>
        <end position="72"/>
    </location>
</feature>
<evidence type="ECO:0000313" key="3">
    <source>
        <dbReference type="Proteomes" id="UP001281003"/>
    </source>
</evidence>
<dbReference type="Proteomes" id="UP001281003">
    <property type="component" value="Unassembled WGS sequence"/>
</dbReference>
<organism evidence="2 3">
    <name type="scientific">Sordaria brevicollis</name>
    <dbReference type="NCBI Taxonomy" id="83679"/>
    <lineage>
        <taxon>Eukaryota</taxon>
        <taxon>Fungi</taxon>
        <taxon>Dikarya</taxon>
        <taxon>Ascomycota</taxon>
        <taxon>Pezizomycotina</taxon>
        <taxon>Sordariomycetes</taxon>
        <taxon>Sordariomycetidae</taxon>
        <taxon>Sordariales</taxon>
        <taxon>Sordariaceae</taxon>
        <taxon>Sordaria</taxon>
    </lineage>
</organism>
<sequence length="121" mass="13346">MKRSSSRASAPSAINITTTGPISSPLNSPKSPDSYNELRFSYDSETTVAPRNSRQDSGNTTNSAGLSPSSSKPLGRKRSHNTKNRNAHSYCGRHSTEYLFGGRSIRDFLSNLKHRKDSREQ</sequence>
<feature type="region of interest" description="Disordered" evidence="1">
    <location>
        <begin position="1"/>
        <end position="95"/>
    </location>
</feature>
<keyword evidence="3" id="KW-1185">Reference proteome</keyword>
<protein>
    <submittedName>
        <fullName evidence="2">Uncharacterized protein</fullName>
    </submittedName>
</protein>
<dbReference type="AlphaFoldDB" id="A0AAE0UDC3"/>
<comment type="caution">
    <text evidence="2">The sequence shown here is derived from an EMBL/GenBank/DDBJ whole genome shotgun (WGS) entry which is preliminary data.</text>
</comment>
<feature type="compositionally biased region" description="Basic residues" evidence="1">
    <location>
        <begin position="74"/>
        <end position="86"/>
    </location>
</feature>
<evidence type="ECO:0000313" key="2">
    <source>
        <dbReference type="EMBL" id="KAK3399279.1"/>
    </source>
</evidence>
<accession>A0AAE0UDC3</accession>
<dbReference type="EMBL" id="JAUTDP010000005">
    <property type="protein sequence ID" value="KAK3399279.1"/>
    <property type="molecule type" value="Genomic_DNA"/>
</dbReference>
<name>A0AAE0UDC3_SORBR</name>
<evidence type="ECO:0000256" key="1">
    <source>
        <dbReference type="SAM" id="MobiDB-lite"/>
    </source>
</evidence>
<proteinExistence type="predicted"/>